<evidence type="ECO:0000313" key="3">
    <source>
        <dbReference type="EMBL" id="GAA3722032.1"/>
    </source>
</evidence>
<comment type="caution">
    <text evidence="3">The sequence shown here is derived from an EMBL/GenBank/DDBJ whole genome shotgun (WGS) entry which is preliminary data.</text>
</comment>
<feature type="region of interest" description="Disordered" evidence="1">
    <location>
        <begin position="243"/>
        <end position="267"/>
    </location>
</feature>
<proteinExistence type="predicted"/>
<sequence>MSRQVNRIQGTLFDLPKVGLATERPSKLLMRNSRLRRDPERIWNWTLPALAAVLPSGRKIVTCPSASTCADICYALFGTYRFRNVLERHVANLRFVVEDLEGWEQSMRAELASRRFRHAAVRIHDAGDFFTDSYLAAWLRIIAARPETFFYAYTKEVSRFKRMVEPQPPPNLAWVYSLGGKHDALLDPATDRVADVFPTEAAISQAGWHSQATSDLLAVQGPSPVGMSVNRIPTAVRLLGNRTLGQMQQESDRRKRALRASRRGEPR</sequence>
<dbReference type="RefSeq" id="WP_344897808.1">
    <property type="nucleotide sequence ID" value="NZ_BAAAZP010000283.1"/>
</dbReference>
<gene>
    <name evidence="3" type="ORF">GCM10022224_104070</name>
</gene>
<reference evidence="4" key="1">
    <citation type="journal article" date="2019" name="Int. J. Syst. Evol. Microbiol.">
        <title>The Global Catalogue of Microorganisms (GCM) 10K type strain sequencing project: providing services to taxonomists for standard genome sequencing and annotation.</title>
        <authorList>
            <consortium name="The Broad Institute Genomics Platform"/>
            <consortium name="The Broad Institute Genome Sequencing Center for Infectious Disease"/>
            <person name="Wu L."/>
            <person name="Ma J."/>
        </authorList>
    </citation>
    <scope>NUCLEOTIDE SEQUENCE [LARGE SCALE GENOMIC DNA]</scope>
    <source>
        <strain evidence="4">JCM 16904</strain>
    </source>
</reference>
<dbReference type="EMBL" id="BAAAZP010000283">
    <property type="protein sequence ID" value="GAA3722032.1"/>
    <property type="molecule type" value="Genomic_DNA"/>
</dbReference>
<accession>A0ABP7ENV2</accession>
<dbReference type="Proteomes" id="UP001500902">
    <property type="component" value="Unassembled WGS sequence"/>
</dbReference>
<evidence type="ECO:0000259" key="2">
    <source>
        <dbReference type="Pfam" id="PF17338"/>
    </source>
</evidence>
<feature type="domain" description="Gene product 88" evidence="2">
    <location>
        <begin position="30"/>
        <end position="240"/>
    </location>
</feature>
<evidence type="ECO:0000256" key="1">
    <source>
        <dbReference type="SAM" id="MobiDB-lite"/>
    </source>
</evidence>
<keyword evidence="4" id="KW-1185">Reference proteome</keyword>
<dbReference type="Pfam" id="PF17338">
    <property type="entry name" value="GP88"/>
    <property type="match status" value="1"/>
</dbReference>
<name>A0ABP7ENV2_9ACTN</name>
<evidence type="ECO:0000313" key="4">
    <source>
        <dbReference type="Proteomes" id="UP001500902"/>
    </source>
</evidence>
<protein>
    <recommendedName>
        <fullName evidence="2">Gene product 88 domain-containing protein</fullName>
    </recommendedName>
</protein>
<organism evidence="3 4">
    <name type="scientific">Nonomuraea antimicrobica</name>
    <dbReference type="NCBI Taxonomy" id="561173"/>
    <lineage>
        <taxon>Bacteria</taxon>
        <taxon>Bacillati</taxon>
        <taxon>Actinomycetota</taxon>
        <taxon>Actinomycetes</taxon>
        <taxon>Streptosporangiales</taxon>
        <taxon>Streptosporangiaceae</taxon>
        <taxon>Nonomuraea</taxon>
    </lineage>
</organism>
<dbReference type="InterPro" id="IPR020290">
    <property type="entry name" value="Gp88"/>
</dbReference>